<gene>
    <name evidence="1" type="ORF">V6N11_077520</name>
</gene>
<name>A0ABR2TDP5_9ROSI</name>
<proteinExistence type="predicted"/>
<dbReference type="Proteomes" id="UP001396334">
    <property type="component" value="Unassembled WGS sequence"/>
</dbReference>
<comment type="caution">
    <text evidence="1">The sequence shown here is derived from an EMBL/GenBank/DDBJ whole genome shotgun (WGS) entry which is preliminary data.</text>
</comment>
<protein>
    <submittedName>
        <fullName evidence="1">Uncharacterized protein</fullName>
    </submittedName>
</protein>
<reference evidence="1 2" key="1">
    <citation type="journal article" date="2024" name="G3 (Bethesda)">
        <title>Genome assembly of Hibiscus sabdariffa L. provides insights into metabolisms of medicinal natural products.</title>
        <authorList>
            <person name="Kim T."/>
        </authorList>
    </citation>
    <scope>NUCLEOTIDE SEQUENCE [LARGE SCALE GENOMIC DNA]</scope>
    <source>
        <strain evidence="1">TK-2024</strain>
        <tissue evidence="1">Old leaves</tissue>
    </source>
</reference>
<accession>A0ABR2TDP5</accession>
<organism evidence="1 2">
    <name type="scientific">Hibiscus sabdariffa</name>
    <name type="common">roselle</name>
    <dbReference type="NCBI Taxonomy" id="183260"/>
    <lineage>
        <taxon>Eukaryota</taxon>
        <taxon>Viridiplantae</taxon>
        <taxon>Streptophyta</taxon>
        <taxon>Embryophyta</taxon>
        <taxon>Tracheophyta</taxon>
        <taxon>Spermatophyta</taxon>
        <taxon>Magnoliopsida</taxon>
        <taxon>eudicotyledons</taxon>
        <taxon>Gunneridae</taxon>
        <taxon>Pentapetalae</taxon>
        <taxon>rosids</taxon>
        <taxon>malvids</taxon>
        <taxon>Malvales</taxon>
        <taxon>Malvaceae</taxon>
        <taxon>Malvoideae</taxon>
        <taxon>Hibiscus</taxon>
    </lineage>
</organism>
<evidence type="ECO:0000313" key="1">
    <source>
        <dbReference type="EMBL" id="KAK9035481.1"/>
    </source>
</evidence>
<dbReference type="EMBL" id="JBBPBN010000006">
    <property type="protein sequence ID" value="KAK9035481.1"/>
    <property type="molecule type" value="Genomic_DNA"/>
</dbReference>
<keyword evidence="2" id="KW-1185">Reference proteome</keyword>
<evidence type="ECO:0000313" key="2">
    <source>
        <dbReference type="Proteomes" id="UP001396334"/>
    </source>
</evidence>
<sequence length="117" mass="12346">MNFPIQSACPTATCGTVRNSLSVPARVSGGEVGVPECQNSDTTCPLNNAVDDGSDDQTNRLDDTSEMTTSMEVVDDVLGNEEGVDLRPVEPNESSMAVDTTSEDLLWAGLVAVRLGR</sequence>